<name>A0A2V3ZT83_9BACT</name>
<reference evidence="1 2" key="1">
    <citation type="submission" date="2018-05" db="EMBL/GenBank/DDBJ databases">
        <title>Marinifilum breve JC075T sp. nov., a marine bacterium isolated from Yongle Blue Hole in the South China Sea.</title>
        <authorList>
            <person name="Fu T."/>
        </authorList>
    </citation>
    <scope>NUCLEOTIDE SEQUENCE [LARGE SCALE GENOMIC DNA]</scope>
    <source>
        <strain evidence="1 2">JC075</strain>
    </source>
</reference>
<dbReference type="InterPro" id="IPR027417">
    <property type="entry name" value="P-loop_NTPase"/>
</dbReference>
<dbReference type="Pfam" id="PF13671">
    <property type="entry name" value="AAA_33"/>
    <property type="match status" value="1"/>
</dbReference>
<keyword evidence="2" id="KW-1185">Reference proteome</keyword>
<evidence type="ECO:0000313" key="1">
    <source>
        <dbReference type="EMBL" id="PXX96912.1"/>
    </source>
</evidence>
<dbReference type="Proteomes" id="UP000248079">
    <property type="component" value="Unassembled WGS sequence"/>
</dbReference>
<dbReference type="Gene3D" id="3.40.50.300">
    <property type="entry name" value="P-loop containing nucleotide triphosphate hydrolases"/>
    <property type="match status" value="1"/>
</dbReference>
<dbReference type="AlphaFoldDB" id="A0A2V3ZT83"/>
<accession>A0A2V3ZT83</accession>
<gene>
    <name evidence="1" type="ORF">DF185_19930</name>
</gene>
<protein>
    <submittedName>
        <fullName evidence="1">Uncharacterized protein</fullName>
    </submittedName>
</protein>
<dbReference type="EMBL" id="QFLI01000011">
    <property type="protein sequence ID" value="PXX96912.1"/>
    <property type="molecule type" value="Genomic_DNA"/>
</dbReference>
<comment type="caution">
    <text evidence="1">The sequence shown here is derived from an EMBL/GenBank/DDBJ whole genome shotgun (WGS) entry which is preliminary data.</text>
</comment>
<dbReference type="SUPFAM" id="SSF52540">
    <property type="entry name" value="P-loop containing nucleoside triphosphate hydrolases"/>
    <property type="match status" value="1"/>
</dbReference>
<dbReference type="OrthoDB" id="837578at2"/>
<sequence>MKHCILVIGNVAAGKSTLSKVLAERLNCVVVCLDDSRVEVVEQGLGNGRGHADRLAQELCLRKLTAEDLVIFESTGVTRFYSKAIKELVRQDYKITKVMLMCDQETCWDRYKKRKASGHFQAPFAYAKGKNIKEGIRYFHWEQKKLETDLKYDSTKLSTELIADSIINTIKTDYSNEAIELINDIMR</sequence>
<evidence type="ECO:0000313" key="2">
    <source>
        <dbReference type="Proteomes" id="UP000248079"/>
    </source>
</evidence>
<organism evidence="1 2">
    <name type="scientific">Marinifilum breve</name>
    <dbReference type="NCBI Taxonomy" id="2184082"/>
    <lineage>
        <taxon>Bacteria</taxon>
        <taxon>Pseudomonadati</taxon>
        <taxon>Bacteroidota</taxon>
        <taxon>Bacteroidia</taxon>
        <taxon>Marinilabiliales</taxon>
        <taxon>Marinifilaceae</taxon>
    </lineage>
</organism>
<dbReference type="CDD" id="cd02019">
    <property type="entry name" value="NK"/>
    <property type="match status" value="1"/>
</dbReference>
<dbReference type="RefSeq" id="WP_110362959.1">
    <property type="nucleotide sequence ID" value="NZ_QFLI01000011.1"/>
</dbReference>
<proteinExistence type="predicted"/>